<feature type="region of interest" description="Disordered" evidence="1">
    <location>
        <begin position="135"/>
        <end position="154"/>
    </location>
</feature>
<dbReference type="Pfam" id="PF12552">
    <property type="entry name" value="DUF3741"/>
    <property type="match status" value="1"/>
</dbReference>
<evidence type="ECO:0000259" key="2">
    <source>
        <dbReference type="Pfam" id="PF12552"/>
    </source>
</evidence>
<keyword evidence="5" id="KW-1185">Reference proteome</keyword>
<feature type="compositionally biased region" description="Low complexity" evidence="1">
    <location>
        <begin position="455"/>
        <end position="469"/>
    </location>
</feature>
<dbReference type="InterPro" id="IPR025486">
    <property type="entry name" value="DUF4378"/>
</dbReference>
<feature type="compositionally biased region" description="Polar residues" evidence="1">
    <location>
        <begin position="710"/>
        <end position="728"/>
    </location>
</feature>
<dbReference type="KEGG" id="peu:105113036"/>
<protein>
    <submittedName>
        <fullName evidence="6">Uncharacterized protein LOC105113036</fullName>
    </submittedName>
</protein>
<feature type="region of interest" description="Disordered" evidence="1">
    <location>
        <begin position="710"/>
        <end position="772"/>
    </location>
</feature>
<evidence type="ECO:0000259" key="3">
    <source>
        <dbReference type="Pfam" id="PF14309"/>
    </source>
</evidence>
<name>A0AAJ6X6M2_POPEU</name>
<dbReference type="PANTHER" id="PTHR46836:SF8">
    <property type="entry name" value="AFADIN"/>
    <property type="match status" value="1"/>
</dbReference>
<feature type="compositionally biased region" description="Acidic residues" evidence="1">
    <location>
        <begin position="431"/>
        <end position="440"/>
    </location>
</feature>
<dbReference type="Pfam" id="PF14309">
    <property type="entry name" value="DUF4378"/>
    <property type="match status" value="1"/>
</dbReference>
<dbReference type="RefSeq" id="XP_011007324.1">
    <property type="nucleotide sequence ID" value="XM_011009022.1"/>
</dbReference>
<feature type="region of interest" description="Disordered" evidence="1">
    <location>
        <begin position="607"/>
        <end position="630"/>
    </location>
</feature>
<evidence type="ECO:0000313" key="6">
    <source>
        <dbReference type="RefSeq" id="XP_011007324.1"/>
    </source>
</evidence>
<feature type="region of interest" description="Disordered" evidence="1">
    <location>
        <begin position="78"/>
        <end position="97"/>
    </location>
</feature>
<evidence type="ECO:0000313" key="5">
    <source>
        <dbReference type="Proteomes" id="UP000694918"/>
    </source>
</evidence>
<proteinExistence type="predicted"/>
<reference evidence="6" key="1">
    <citation type="submission" date="2025-08" db="UniProtKB">
        <authorList>
            <consortium name="RefSeq"/>
        </authorList>
    </citation>
    <scope>IDENTIFICATION</scope>
</reference>
<feature type="compositionally biased region" description="Basic and acidic residues" evidence="1">
    <location>
        <begin position="83"/>
        <end position="96"/>
    </location>
</feature>
<dbReference type="Proteomes" id="UP000694918">
    <property type="component" value="Unplaced"/>
</dbReference>
<evidence type="ECO:0000259" key="4">
    <source>
        <dbReference type="Pfam" id="PF14383"/>
    </source>
</evidence>
<feature type="region of interest" description="Disordered" evidence="1">
    <location>
        <begin position="336"/>
        <end position="398"/>
    </location>
</feature>
<accession>A0AAJ6X6M2</accession>
<dbReference type="PANTHER" id="PTHR46836">
    <property type="entry name" value="AFADIN"/>
    <property type="match status" value="1"/>
</dbReference>
<sequence>MAMFVALDCRSCSNIGLFRASLQVLAKSLGGGTGSDKEEPELNISEGLVGIRVRTSLASVLQFSCGLGWRSPKKAVGTPTKKLLAEDMSRESESRRSPSVIARLMGLDGLPQQQSSHMHPKKSLENYTMVLAEKAQRNRGSYGRRSSRKSSKNEQEFKDVFEVLDASKMDSSSYSSCGNGHSEITAAEIAFIQQKFTDAKRLFTDEKLQNSKEFLDATENLDSNKDLLLKYLQQPDSLFTKHLHDLQGIPPQSHCGRTHIPAKKSSYPVHCGSGGLGCNTERENPLKNQRKPHVDSYSYSYSKLEAQNPVKLSKVQLDQKDESAILPTRIVVLKPNIGKMQNSNKNSSSSQSSHASPSDCRKHTEPPSIKNKEVVSWGKKSVPDDAGPSRYKSRESREIAREITRKMRRNFINSSMNFSTSGFRGYVGDDSSTENESANESEEKAVNSRNSIDWSNRCRPSSSCSNESSLNREARKRLSERWKLTHKSVDMGIVSQSSTLGEMLATPNLGTRLGNSDVMISKKVFSDEVDCNHETVRWDEPLGISSREGWKDVGTGNLLRSRSVLASSNIIRSPRIDKRRENVSHDSYMIPRQVIWQERNRTIKRNFSKRECSSSRNSRSRSKKSHMSSCSYRYHGETSLDINFGQDQVQSDIAEYDSLEQICTVSETPASIVTDTGLVFENMVDVVIENKAMQSKPMDRESSTYMLVEGNSSASDQVSSSKEPSNGPSKKGSIPMRHPVAEVETPASSKEADQPSPVSVLETPFPDDLSSGSECFEGLSADLNGLRMQLQLLRLESEAYEEGHMLISGDEVVEEGSVGFTEAAQVAEESSEFSYIADVLVDSGINDVDPDTFLRTLHSPECPVKPLIFEEVEKKYCNHASWPRSERRLLFDRLNLALLVIYRQYANSHPWVRSATMIRPKWIKHGLRDRLCKLVASHDKRANEDIAAEKILEMESQWLDLREEVDIIGREIERLLTEELVTELFSSSVEMDFARVP</sequence>
<feature type="region of interest" description="Disordered" evidence="1">
    <location>
        <begin position="422"/>
        <end position="470"/>
    </location>
</feature>
<feature type="compositionally biased region" description="Low complexity" evidence="1">
    <location>
        <begin position="342"/>
        <end position="358"/>
    </location>
</feature>
<feature type="domain" description="DUF3741" evidence="2">
    <location>
        <begin position="193"/>
        <end position="237"/>
    </location>
</feature>
<feature type="domain" description="DUF3741" evidence="4">
    <location>
        <begin position="87"/>
        <end position="116"/>
    </location>
</feature>
<evidence type="ECO:0000256" key="1">
    <source>
        <dbReference type="SAM" id="MobiDB-lite"/>
    </source>
</evidence>
<feature type="domain" description="DUF4378" evidence="3">
    <location>
        <begin position="832"/>
        <end position="983"/>
    </location>
</feature>
<dbReference type="InterPro" id="IPR032795">
    <property type="entry name" value="DUF3741-assoc"/>
</dbReference>
<dbReference type="InterPro" id="IPR022212">
    <property type="entry name" value="DUF3741"/>
</dbReference>
<dbReference type="Pfam" id="PF14383">
    <property type="entry name" value="VARLMGL"/>
    <property type="match status" value="1"/>
</dbReference>
<dbReference type="AlphaFoldDB" id="A0AAJ6X6M2"/>
<feature type="compositionally biased region" description="Basic and acidic residues" evidence="1">
    <location>
        <begin position="359"/>
        <end position="373"/>
    </location>
</feature>
<gene>
    <name evidence="6" type="primary">LOC105113036</name>
</gene>
<dbReference type="GeneID" id="105113036"/>
<organism evidence="5 6">
    <name type="scientific">Populus euphratica</name>
    <name type="common">Euphrates poplar</name>
    <dbReference type="NCBI Taxonomy" id="75702"/>
    <lineage>
        <taxon>Eukaryota</taxon>
        <taxon>Viridiplantae</taxon>
        <taxon>Streptophyta</taxon>
        <taxon>Embryophyta</taxon>
        <taxon>Tracheophyta</taxon>
        <taxon>Spermatophyta</taxon>
        <taxon>Magnoliopsida</taxon>
        <taxon>eudicotyledons</taxon>
        <taxon>Gunneridae</taxon>
        <taxon>Pentapetalae</taxon>
        <taxon>rosids</taxon>
        <taxon>fabids</taxon>
        <taxon>Malpighiales</taxon>
        <taxon>Salicaceae</taxon>
        <taxon>Saliceae</taxon>
        <taxon>Populus</taxon>
    </lineage>
</organism>